<sequence length="206" mass="23158">MLAEALLSVPREIYSHSPRRYLEAHSRAFSSKCYHFSCLDSMKATAVTAAGGSNVVRVEAGSGSVFGSVVVKEVSARCGLGVESVSSKYQLILAVLQCLRSEASLDSSSPDFVPSVFVYTTQCQNLKAKLERYHRKRRRDDRPITAANLCVPSKTLKQECSMDHSPAEDDIAVTKREFDDLNRRHSQLQEDYVHLCQILRHYRQKM</sequence>
<reference evidence="1 2" key="1">
    <citation type="submission" date="2024-06" db="EMBL/GenBank/DDBJ databases">
        <authorList>
            <person name="Pan Q."/>
            <person name="Wen M."/>
            <person name="Jouanno E."/>
            <person name="Zahm M."/>
            <person name="Klopp C."/>
            <person name="Cabau C."/>
            <person name="Louis A."/>
            <person name="Berthelot C."/>
            <person name="Parey E."/>
            <person name="Roest Crollius H."/>
            <person name="Montfort J."/>
            <person name="Robinson-Rechavi M."/>
            <person name="Bouchez O."/>
            <person name="Lampietro C."/>
            <person name="Lopez Roques C."/>
            <person name="Donnadieu C."/>
            <person name="Postlethwait J."/>
            <person name="Bobe J."/>
            <person name="Verreycken H."/>
            <person name="Guiguen Y."/>
        </authorList>
    </citation>
    <scope>NUCLEOTIDE SEQUENCE [LARGE SCALE GENOMIC DNA]</scope>
    <source>
        <strain evidence="1">Up_M1</strain>
        <tissue evidence="1">Testis</tissue>
    </source>
</reference>
<evidence type="ECO:0000313" key="2">
    <source>
        <dbReference type="Proteomes" id="UP001557470"/>
    </source>
</evidence>
<organism evidence="1 2">
    <name type="scientific">Umbra pygmaea</name>
    <name type="common">Eastern mudminnow</name>
    <dbReference type="NCBI Taxonomy" id="75934"/>
    <lineage>
        <taxon>Eukaryota</taxon>
        <taxon>Metazoa</taxon>
        <taxon>Chordata</taxon>
        <taxon>Craniata</taxon>
        <taxon>Vertebrata</taxon>
        <taxon>Euteleostomi</taxon>
        <taxon>Actinopterygii</taxon>
        <taxon>Neopterygii</taxon>
        <taxon>Teleostei</taxon>
        <taxon>Protacanthopterygii</taxon>
        <taxon>Esociformes</taxon>
        <taxon>Umbridae</taxon>
        <taxon>Umbra</taxon>
    </lineage>
</organism>
<comment type="caution">
    <text evidence="1">The sequence shown here is derived from an EMBL/GenBank/DDBJ whole genome shotgun (WGS) entry which is preliminary data.</text>
</comment>
<name>A0ABD0WDQ6_UMBPY</name>
<dbReference type="EMBL" id="JAGEUA010000011">
    <property type="protein sequence ID" value="KAL0962676.1"/>
    <property type="molecule type" value="Genomic_DNA"/>
</dbReference>
<proteinExistence type="predicted"/>
<keyword evidence="2" id="KW-1185">Reference proteome</keyword>
<evidence type="ECO:0000313" key="1">
    <source>
        <dbReference type="EMBL" id="KAL0962676.1"/>
    </source>
</evidence>
<dbReference type="Proteomes" id="UP001557470">
    <property type="component" value="Unassembled WGS sequence"/>
</dbReference>
<gene>
    <name evidence="1" type="ORF">UPYG_G00343860</name>
</gene>
<protein>
    <submittedName>
        <fullName evidence="1">Uncharacterized protein</fullName>
    </submittedName>
</protein>
<dbReference type="AlphaFoldDB" id="A0ABD0WDQ6"/>
<accession>A0ABD0WDQ6</accession>